<evidence type="ECO:0000313" key="2">
    <source>
        <dbReference type="EMBL" id="ASJ24929.1"/>
    </source>
</evidence>
<feature type="region of interest" description="Disordered" evidence="1">
    <location>
        <begin position="73"/>
        <end position="108"/>
    </location>
</feature>
<feature type="compositionally biased region" description="Pro residues" evidence="1">
    <location>
        <begin position="78"/>
        <end position="88"/>
    </location>
</feature>
<organism evidence="2 4">
    <name type="scientific">Laribacter hongkongensis</name>
    <dbReference type="NCBI Taxonomy" id="168471"/>
    <lineage>
        <taxon>Bacteria</taxon>
        <taxon>Pseudomonadati</taxon>
        <taxon>Pseudomonadota</taxon>
        <taxon>Betaproteobacteria</taxon>
        <taxon>Neisseriales</taxon>
        <taxon>Aquaspirillaceae</taxon>
        <taxon>Laribacter</taxon>
    </lineage>
</organism>
<reference evidence="4" key="2">
    <citation type="submission" date="2017-06" db="EMBL/GenBank/DDBJ databases">
        <title>Whole genome sequence of Laribacter hongkongensis LHGZ1.</title>
        <authorList>
            <person name="Chen D."/>
            <person name="Wu H."/>
            <person name="Chen J."/>
        </authorList>
    </citation>
    <scope>NUCLEOTIDE SEQUENCE [LARGE SCALE GENOMIC DNA]</scope>
    <source>
        <strain evidence="4">LHGZ1</strain>
    </source>
</reference>
<reference evidence="2" key="1">
    <citation type="journal article" date="2017" name="J. Antimicrob. Chemother.">
        <title>Emergence and genomic analysis of MDR Laribacter hongkongensis strain HLGZ1 from Guangzhou, China.</title>
        <authorList>
            <person name="Wu H.K."/>
            <person name="Chen J.H."/>
            <person name="Yang L."/>
            <person name="Li A.R."/>
            <person name="Su D.H."/>
            <person name="Lin Y.P."/>
            <person name="Chen D.Q."/>
        </authorList>
    </citation>
    <scope>NUCLEOTIDE SEQUENCE</scope>
    <source>
        <strain evidence="2">HLGZ1</strain>
    </source>
</reference>
<reference evidence="3 5" key="4">
    <citation type="submission" date="2021-10" db="EMBL/GenBank/DDBJ databases">
        <title>Whole-genome sequencing analysis of Laribacter hongkongensis: virulence gene profiles, carbohydrate-active enzyme prediction, and antimicrobial resistance characterization.</title>
        <authorList>
            <person name="Yuan P."/>
            <person name="Zhan Y."/>
            <person name="Chen D."/>
        </authorList>
    </citation>
    <scope>NUCLEOTIDE SEQUENCE [LARGE SCALE GENOMIC DNA]</scope>
    <source>
        <strain evidence="3 5">W67</strain>
    </source>
</reference>
<reference evidence="2" key="3">
    <citation type="submission" date="2017-06" db="EMBL/GenBank/DDBJ databases">
        <authorList>
            <person name="Kim H.J."/>
            <person name="Triplett B.A."/>
        </authorList>
    </citation>
    <scope>NUCLEOTIDE SEQUENCE</scope>
    <source>
        <strain evidence="2">HLGZ1</strain>
    </source>
</reference>
<protein>
    <recommendedName>
        <fullName evidence="6">Lipoprotein</fullName>
    </recommendedName>
</protein>
<sequence length="153" mass="16727">MRALFLLSVSTLLAGCNWIGNVTGLNSEANQAIGAGCRQTGRSLEECYIRHPDADRAQIFAGWKQMNEYMSKHELPTMNPPADPAPPKPEVKKAEAKPTVMQPKQRDPEVEQLMRAIEDGNAKPQSAAKAMEKMLIEGNVPVSPDNASSVTLR</sequence>
<dbReference type="AlphaFoldDB" id="A0A248LK89"/>
<dbReference type="OrthoDB" id="8527508at2"/>
<evidence type="ECO:0000313" key="3">
    <source>
        <dbReference type="EMBL" id="MCG9026282.1"/>
    </source>
</evidence>
<dbReference type="RefSeq" id="WP_088861007.1">
    <property type="nucleotide sequence ID" value="NZ_CP022115.1"/>
</dbReference>
<dbReference type="EMBL" id="CP022115">
    <property type="protein sequence ID" value="ASJ24929.1"/>
    <property type="molecule type" value="Genomic_DNA"/>
</dbReference>
<proteinExistence type="predicted"/>
<evidence type="ECO:0000313" key="5">
    <source>
        <dbReference type="Proteomes" id="UP001200247"/>
    </source>
</evidence>
<gene>
    <name evidence="3" type="ORF">LH440_10305</name>
    <name evidence="2" type="ORF">LHGZ1_2098</name>
</gene>
<dbReference type="Proteomes" id="UP001200247">
    <property type="component" value="Unassembled WGS sequence"/>
</dbReference>
<accession>A0A248LK89</accession>
<dbReference type="PROSITE" id="PS51257">
    <property type="entry name" value="PROKAR_LIPOPROTEIN"/>
    <property type="match status" value="1"/>
</dbReference>
<evidence type="ECO:0008006" key="6">
    <source>
        <dbReference type="Google" id="ProtNLM"/>
    </source>
</evidence>
<evidence type="ECO:0000313" key="4">
    <source>
        <dbReference type="Proteomes" id="UP000197424"/>
    </source>
</evidence>
<dbReference type="EMBL" id="JAJAXM010000017">
    <property type="protein sequence ID" value="MCG9026282.1"/>
    <property type="molecule type" value="Genomic_DNA"/>
</dbReference>
<name>A0A248LK89_9NEIS</name>
<dbReference type="Proteomes" id="UP000197424">
    <property type="component" value="Chromosome"/>
</dbReference>
<evidence type="ECO:0000256" key="1">
    <source>
        <dbReference type="SAM" id="MobiDB-lite"/>
    </source>
</evidence>